<dbReference type="SUPFAM" id="SSF52343">
    <property type="entry name" value="Ferredoxin reductase-like, C-terminal NADP-linked domain"/>
    <property type="match status" value="1"/>
</dbReference>
<dbReference type="Gene3D" id="3.40.50.80">
    <property type="entry name" value="Nucleotide-binding domain of ferredoxin-NADP reductase (FNR) module"/>
    <property type="match status" value="1"/>
</dbReference>
<dbReference type="Gene3D" id="1.20.990.10">
    <property type="entry name" value="NADPH-cytochrome p450 Reductase, Chain A, domain 3"/>
    <property type="match status" value="1"/>
</dbReference>
<keyword evidence="8" id="KW-0288">FMN</keyword>
<evidence type="ECO:0000256" key="2">
    <source>
        <dbReference type="ARBA" id="ARBA00001971"/>
    </source>
</evidence>
<keyword evidence="10" id="KW-0274">FAD</keyword>
<dbReference type="PROSITE" id="PS00086">
    <property type="entry name" value="CYTOCHROME_P450"/>
    <property type="match status" value="1"/>
</dbReference>
<comment type="cofactor">
    <cofactor evidence="2 17">
        <name>heme</name>
        <dbReference type="ChEBI" id="CHEBI:30413"/>
    </cofactor>
</comment>
<dbReference type="Pfam" id="PF00175">
    <property type="entry name" value="NAD_binding_1"/>
    <property type="match status" value="1"/>
</dbReference>
<evidence type="ECO:0000256" key="10">
    <source>
        <dbReference type="ARBA" id="ARBA00022827"/>
    </source>
</evidence>
<dbReference type="EMBL" id="JAWWNJ010000069">
    <property type="protein sequence ID" value="KAK7007868.1"/>
    <property type="molecule type" value="Genomic_DNA"/>
</dbReference>
<dbReference type="GO" id="GO:0070330">
    <property type="term" value="F:aromatase activity"/>
    <property type="evidence" value="ECO:0007669"/>
    <property type="project" value="InterPro"/>
</dbReference>
<keyword evidence="13 17" id="KW-0408">Iron</keyword>
<dbReference type="Pfam" id="PF00258">
    <property type="entry name" value="Flavodoxin_1"/>
    <property type="match status" value="1"/>
</dbReference>
<organism evidence="20 21">
    <name type="scientific">Favolaschia claudopus</name>
    <dbReference type="NCBI Taxonomy" id="2862362"/>
    <lineage>
        <taxon>Eukaryota</taxon>
        <taxon>Fungi</taxon>
        <taxon>Dikarya</taxon>
        <taxon>Basidiomycota</taxon>
        <taxon>Agaricomycotina</taxon>
        <taxon>Agaricomycetes</taxon>
        <taxon>Agaricomycetidae</taxon>
        <taxon>Agaricales</taxon>
        <taxon>Marasmiineae</taxon>
        <taxon>Mycenaceae</taxon>
        <taxon>Favolaschia</taxon>
    </lineage>
</organism>
<dbReference type="InterPro" id="IPR017972">
    <property type="entry name" value="Cyt_P450_CS"/>
</dbReference>
<keyword evidence="21" id="KW-1185">Reference proteome</keyword>
<dbReference type="InterPro" id="IPR001128">
    <property type="entry name" value="Cyt_P450"/>
</dbReference>
<comment type="caution">
    <text evidence="20">The sequence shown here is derived from an EMBL/GenBank/DDBJ whole genome shotgun (WGS) entry which is preliminary data.</text>
</comment>
<dbReference type="AlphaFoldDB" id="A0AAW0AEU7"/>
<name>A0AAW0AEU7_9AGAR</name>
<keyword evidence="7" id="KW-0285">Flavoprotein</keyword>
<dbReference type="InterPro" id="IPR017938">
    <property type="entry name" value="Riboflavin_synthase-like_b-brl"/>
</dbReference>
<evidence type="ECO:0000256" key="8">
    <source>
        <dbReference type="ARBA" id="ARBA00022643"/>
    </source>
</evidence>
<dbReference type="InterPro" id="IPR008254">
    <property type="entry name" value="Flavodoxin/NO_synth"/>
</dbReference>
<dbReference type="CDD" id="cd06206">
    <property type="entry name" value="bifunctional_CYPOR"/>
    <property type="match status" value="1"/>
</dbReference>
<dbReference type="GO" id="GO:0003958">
    <property type="term" value="F:NADPH-hemoprotein reductase activity"/>
    <property type="evidence" value="ECO:0007669"/>
    <property type="project" value="UniProtKB-EC"/>
</dbReference>
<evidence type="ECO:0000256" key="15">
    <source>
        <dbReference type="ARBA" id="ARBA00047827"/>
    </source>
</evidence>
<dbReference type="GO" id="GO:0020037">
    <property type="term" value="F:heme binding"/>
    <property type="evidence" value="ECO:0007669"/>
    <property type="project" value="InterPro"/>
</dbReference>
<dbReference type="SUPFAM" id="SSF52218">
    <property type="entry name" value="Flavoproteins"/>
    <property type="match status" value="1"/>
</dbReference>
<dbReference type="InterPro" id="IPR017927">
    <property type="entry name" value="FAD-bd_FR_type"/>
</dbReference>
<dbReference type="GO" id="GO:0050660">
    <property type="term" value="F:flavin adenine dinucleotide binding"/>
    <property type="evidence" value="ECO:0007669"/>
    <property type="project" value="TreeGrafter"/>
</dbReference>
<comment type="similarity">
    <text evidence="4">In the N-terminal section; belongs to the cytochrome P450 family.</text>
</comment>
<dbReference type="Pfam" id="PF00067">
    <property type="entry name" value="p450"/>
    <property type="match status" value="1"/>
</dbReference>
<evidence type="ECO:0000313" key="21">
    <source>
        <dbReference type="Proteomes" id="UP001362999"/>
    </source>
</evidence>
<dbReference type="FunFam" id="1.10.630.10:FF:000040">
    <property type="entry name" value="Bifunctional cytochrome P450/NADPH--P450 reductase"/>
    <property type="match status" value="1"/>
</dbReference>
<comment type="cofactor">
    <cofactor evidence="1">
        <name>FMN</name>
        <dbReference type="ChEBI" id="CHEBI:58210"/>
    </cofactor>
</comment>
<feature type="domain" description="FAD-binding FR-type" evidence="19">
    <location>
        <begin position="684"/>
        <end position="913"/>
    </location>
</feature>
<keyword evidence="6 17" id="KW-0349">Heme</keyword>
<dbReference type="GO" id="GO:0010181">
    <property type="term" value="F:FMN binding"/>
    <property type="evidence" value="ECO:0007669"/>
    <property type="project" value="InterPro"/>
</dbReference>
<evidence type="ECO:0000256" key="12">
    <source>
        <dbReference type="ARBA" id="ARBA00023002"/>
    </source>
</evidence>
<evidence type="ECO:0000256" key="13">
    <source>
        <dbReference type="ARBA" id="ARBA00023004"/>
    </source>
</evidence>
<dbReference type="InterPro" id="IPR036396">
    <property type="entry name" value="Cyt_P450_sf"/>
</dbReference>
<evidence type="ECO:0000256" key="9">
    <source>
        <dbReference type="ARBA" id="ARBA00022723"/>
    </source>
</evidence>
<keyword evidence="12" id="KW-0560">Oxidoreductase</keyword>
<comment type="catalytic activity">
    <reaction evidence="16">
        <text>2 oxidized [cytochrome P450] + NADPH = 2 reduced [cytochrome P450] + NADP(+) + H(+)</text>
        <dbReference type="Rhea" id="RHEA:24040"/>
        <dbReference type="Rhea" id="RHEA-COMP:14627"/>
        <dbReference type="Rhea" id="RHEA-COMP:14628"/>
        <dbReference type="ChEBI" id="CHEBI:15378"/>
        <dbReference type="ChEBI" id="CHEBI:55376"/>
        <dbReference type="ChEBI" id="CHEBI:57783"/>
        <dbReference type="ChEBI" id="CHEBI:58349"/>
        <dbReference type="ChEBI" id="CHEBI:60344"/>
        <dbReference type="EC" id="1.6.2.4"/>
    </reaction>
</comment>
<dbReference type="CDD" id="cd11068">
    <property type="entry name" value="CYP120A1"/>
    <property type="match status" value="1"/>
</dbReference>
<evidence type="ECO:0000256" key="14">
    <source>
        <dbReference type="ARBA" id="ARBA00023033"/>
    </source>
</evidence>
<dbReference type="PANTHER" id="PTHR19384:SF127">
    <property type="entry name" value="BIFUNCTIONAL CYTOCHROME P450_NADPH--P450 REDUCTASE"/>
    <property type="match status" value="1"/>
</dbReference>
<evidence type="ECO:0000256" key="17">
    <source>
        <dbReference type="PIRSR" id="PIRSR000209-1"/>
    </source>
</evidence>
<dbReference type="Gene3D" id="1.10.630.10">
    <property type="entry name" value="Cytochrome P450"/>
    <property type="match status" value="1"/>
</dbReference>
<accession>A0AAW0AEU7</accession>
<feature type="domain" description="Flavodoxin-like" evidence="18">
    <location>
        <begin position="490"/>
        <end position="647"/>
    </location>
</feature>
<evidence type="ECO:0000256" key="3">
    <source>
        <dbReference type="ARBA" id="ARBA00001974"/>
    </source>
</evidence>
<evidence type="ECO:0000256" key="1">
    <source>
        <dbReference type="ARBA" id="ARBA00001917"/>
    </source>
</evidence>
<dbReference type="FunFam" id="2.40.30.10:FF:000198">
    <property type="entry name" value="Bifunctional cytochrome P450/NADPH--P450 reductase"/>
    <property type="match status" value="1"/>
</dbReference>
<dbReference type="PROSITE" id="PS50902">
    <property type="entry name" value="FLAVODOXIN_LIKE"/>
    <property type="match status" value="1"/>
</dbReference>
<dbReference type="Proteomes" id="UP001362999">
    <property type="component" value="Unassembled WGS sequence"/>
</dbReference>
<dbReference type="Gene3D" id="3.40.50.360">
    <property type="match status" value="1"/>
</dbReference>
<dbReference type="InterPro" id="IPR023206">
    <property type="entry name" value="Bifunctional_P450_P450_red"/>
</dbReference>
<dbReference type="Gene3D" id="2.40.30.10">
    <property type="entry name" value="Translation factors"/>
    <property type="match status" value="1"/>
</dbReference>
<dbReference type="InterPro" id="IPR023173">
    <property type="entry name" value="NADPH_Cyt_P450_Rdtase_alpha"/>
</dbReference>
<evidence type="ECO:0000256" key="11">
    <source>
        <dbReference type="ARBA" id="ARBA00022857"/>
    </source>
</evidence>
<evidence type="ECO:0000256" key="5">
    <source>
        <dbReference type="ARBA" id="ARBA00022448"/>
    </source>
</evidence>
<dbReference type="GO" id="GO:0005506">
    <property type="term" value="F:iron ion binding"/>
    <property type="evidence" value="ECO:0007669"/>
    <property type="project" value="InterPro"/>
</dbReference>
<comment type="cofactor">
    <cofactor evidence="3">
        <name>FAD</name>
        <dbReference type="ChEBI" id="CHEBI:57692"/>
    </cofactor>
</comment>
<dbReference type="InterPro" id="IPR002401">
    <property type="entry name" value="Cyt_P450_E_grp-I"/>
</dbReference>
<evidence type="ECO:0000313" key="20">
    <source>
        <dbReference type="EMBL" id="KAK7007868.1"/>
    </source>
</evidence>
<evidence type="ECO:0000256" key="6">
    <source>
        <dbReference type="ARBA" id="ARBA00022617"/>
    </source>
</evidence>
<protein>
    <submittedName>
        <fullName evidence="20">Fatty acid hydroxylase</fullName>
    </submittedName>
</protein>
<dbReference type="SUPFAM" id="SSF48264">
    <property type="entry name" value="Cytochrome P450"/>
    <property type="match status" value="1"/>
</dbReference>
<dbReference type="PANTHER" id="PTHR19384">
    <property type="entry name" value="NITRIC OXIDE SYNTHASE-RELATED"/>
    <property type="match status" value="1"/>
</dbReference>
<evidence type="ECO:0000259" key="19">
    <source>
        <dbReference type="PROSITE" id="PS51384"/>
    </source>
</evidence>
<comment type="catalytic activity">
    <reaction evidence="15">
        <text>an organic molecule + reduced [NADPH--hemoprotein reductase] + O2 = an alcohol + oxidized [NADPH--hemoprotein reductase] + H2O + H(+)</text>
        <dbReference type="Rhea" id="RHEA:17149"/>
        <dbReference type="Rhea" id="RHEA-COMP:11964"/>
        <dbReference type="Rhea" id="RHEA-COMP:11965"/>
        <dbReference type="ChEBI" id="CHEBI:15377"/>
        <dbReference type="ChEBI" id="CHEBI:15378"/>
        <dbReference type="ChEBI" id="CHEBI:15379"/>
        <dbReference type="ChEBI" id="CHEBI:30879"/>
        <dbReference type="ChEBI" id="CHEBI:57618"/>
        <dbReference type="ChEBI" id="CHEBI:58210"/>
        <dbReference type="ChEBI" id="CHEBI:142491"/>
        <dbReference type="EC" id="1.14.14.1"/>
    </reaction>
</comment>
<dbReference type="Pfam" id="PF00667">
    <property type="entry name" value="FAD_binding_1"/>
    <property type="match status" value="1"/>
</dbReference>
<dbReference type="SUPFAM" id="SSF63380">
    <property type="entry name" value="Riboflavin synthase domain-like"/>
    <property type="match status" value="1"/>
</dbReference>
<dbReference type="InterPro" id="IPR039261">
    <property type="entry name" value="FNR_nucleotide-bd"/>
</dbReference>
<keyword evidence="5" id="KW-0813">Transport</keyword>
<gene>
    <name evidence="20" type="ORF">R3P38DRAFT_3403393</name>
</gene>
<proteinExistence type="inferred from homology"/>
<dbReference type="PRINTS" id="PR00463">
    <property type="entry name" value="EP450I"/>
</dbReference>
<evidence type="ECO:0000256" key="4">
    <source>
        <dbReference type="ARBA" id="ARBA00010018"/>
    </source>
</evidence>
<evidence type="ECO:0000259" key="18">
    <source>
        <dbReference type="PROSITE" id="PS50902"/>
    </source>
</evidence>
<feature type="binding site" description="axial binding residue" evidence="17">
    <location>
        <position position="402"/>
    </location>
    <ligand>
        <name>heme</name>
        <dbReference type="ChEBI" id="CHEBI:30413"/>
    </ligand>
    <ligandPart>
        <name>Fe</name>
        <dbReference type="ChEBI" id="CHEBI:18248"/>
    </ligandPart>
</feature>
<dbReference type="PROSITE" id="PS51384">
    <property type="entry name" value="FAD_FR"/>
    <property type="match status" value="1"/>
</dbReference>
<dbReference type="InterPro" id="IPR003097">
    <property type="entry name" value="CysJ-like_FAD-binding"/>
</dbReference>
<reference evidence="20 21" key="1">
    <citation type="journal article" date="2024" name="J Genomics">
        <title>Draft genome sequencing and assembly of Favolaschia claudopus CIRM-BRFM 2984 isolated from oak limbs.</title>
        <authorList>
            <person name="Navarro D."/>
            <person name="Drula E."/>
            <person name="Chaduli D."/>
            <person name="Cazenave R."/>
            <person name="Ahrendt S."/>
            <person name="Wang J."/>
            <person name="Lipzen A."/>
            <person name="Daum C."/>
            <person name="Barry K."/>
            <person name="Grigoriev I.V."/>
            <person name="Favel A."/>
            <person name="Rosso M.N."/>
            <person name="Martin F."/>
        </authorList>
    </citation>
    <scope>NUCLEOTIDE SEQUENCE [LARGE SCALE GENOMIC DNA]</scope>
    <source>
        <strain evidence="20 21">CIRM-BRFM 2984</strain>
    </source>
</reference>
<dbReference type="InterPro" id="IPR029039">
    <property type="entry name" value="Flavoprotein-like_sf"/>
</dbReference>
<keyword evidence="11" id="KW-0521">NADP</keyword>
<dbReference type="PRINTS" id="PR00385">
    <property type="entry name" value="P450"/>
</dbReference>
<sequence>MSIPIPQPPSIPFIGNVTALDKDVPLNSFALLAKTYGEIYQLNILGTTIISVNSYALANELSDEKRFQKQVAAGLLQVRNLLGDGLFTAFNDEPDYLVAHRLLMPAFGPMAIKGMIEEMRDICDQLVLKWERFGPHATLDPADDFTRLTFDTISYCSMSYRMNSFYSDKPVPFVVAMGDFLAESDLRASRPRILQAVLGKNAKYHEDIKLMKDLAEQVVAERQANPIDKKDMLNTMLHQKDPQSGRKMSAENIARNLITFLIAGHETSSGMLTFAVYHLLRNPSALRKVRAEIDSVLGNRPAQVDDLSNLPYLTAVMRETLRLTPTASKRGVTPLQDTTLGGGKYFVKAGTTMLVHVWNMHRDPLVWGEDVEEFRPERHVDGKFEKLPPNAWQPFGFGVRACIGRAFAWQEVILVLATVLQKFDLTPADPSYTLQLKQTLTIKPKGFYIHARRRTDNQHLFYATPSSALKLSGASTSGPTPTTGTDGTPLYVFYGSNTGTSEAFAQRIAIEGPSNGAPLLFWFLENLSEHDLGFRSSIGTLDSALGKIPTDGPVIIITASFEGQPADNAAQFVEWVTHLEGTPLHGVHFAVFGCGNSDWTNSFQAIPKLCDELFEKYGAKRLLERGVGDASKGDFFQVFDEFELKLWDMLRKQYSTIRANSRASVLEVKSLDAAHERASILRQPDAQLGRVVENRTLTRSGPVKRHIEFELPQGMTARAGDYIAILPQNPARDVHRVLAHFGLSNEEEVVLSSVGPTSLPVGKPVKLWDVLAGYVELAQPATTRDLGILVGAATADSTRTHLEELKSSYNEAVQVKRLTVLHLLEAHQDIQLPLGAYLQMLPAMRVRQYSISSSPLWNPAHITVTVSVLESPTRHGDAVEVFLGVGSNYLANLRPGDRVQMAVRPSAVAFHPPSNPRNPIVMFCAGAGIAPMRGFIQERAVQKASGRDVGKMLLFFGCRSPVQDFLYHDTDLAEWIKLGVVDVRPAFSRSTEDSAGCKYVQDRILKDSSDVVEAYRQNAAFFTCGSGAVAKGIKASIIEIIQDADGVDAETASKKFDHILKGRYATDIFD</sequence>
<dbReference type="InterPro" id="IPR001433">
    <property type="entry name" value="OxRdtase_FAD/NAD-bd"/>
</dbReference>
<dbReference type="GO" id="GO:0005829">
    <property type="term" value="C:cytosol"/>
    <property type="evidence" value="ECO:0007669"/>
    <property type="project" value="TreeGrafter"/>
</dbReference>
<keyword evidence="14" id="KW-0503">Monooxygenase</keyword>
<dbReference type="PIRSF" id="PIRSF000209">
    <property type="entry name" value="Bifunctional_P450_P450R"/>
    <property type="match status" value="1"/>
</dbReference>
<evidence type="ECO:0000256" key="16">
    <source>
        <dbReference type="ARBA" id="ARBA00049342"/>
    </source>
</evidence>
<keyword evidence="9 17" id="KW-0479">Metal-binding</keyword>
<evidence type="ECO:0000256" key="7">
    <source>
        <dbReference type="ARBA" id="ARBA00022630"/>
    </source>
</evidence>